<accession>A0A6J5EMT2</accession>
<feature type="region of interest" description="Disordered" evidence="1">
    <location>
        <begin position="25"/>
        <end position="61"/>
    </location>
</feature>
<evidence type="ECO:0000313" key="2">
    <source>
        <dbReference type="EMBL" id="CAB3767017.1"/>
    </source>
</evidence>
<name>A0A6J5EMT2_9BURK</name>
<evidence type="ECO:0000256" key="1">
    <source>
        <dbReference type="SAM" id="MobiDB-lite"/>
    </source>
</evidence>
<feature type="compositionally biased region" description="Basic and acidic residues" evidence="1">
    <location>
        <begin position="25"/>
        <end position="45"/>
    </location>
</feature>
<sequence>MRTQNKAYSTAPTGQNAYLIEQKARVSAREQAESERAEKRRDMDAHINVNASKWRYPSLRE</sequence>
<dbReference type="AlphaFoldDB" id="A0A6J5EMT2"/>
<gene>
    <name evidence="2" type="ORF">LMG29542_05503</name>
</gene>
<dbReference type="RefSeq" id="WP_175229565.1">
    <property type="nucleotide sequence ID" value="NZ_CADIKH010000031.1"/>
</dbReference>
<protein>
    <submittedName>
        <fullName evidence="2">Uncharacterized protein</fullName>
    </submittedName>
</protein>
<proteinExistence type="predicted"/>
<keyword evidence="3" id="KW-1185">Reference proteome</keyword>
<reference evidence="2 3" key="1">
    <citation type="submission" date="2020-04" db="EMBL/GenBank/DDBJ databases">
        <authorList>
            <person name="De Canck E."/>
        </authorList>
    </citation>
    <scope>NUCLEOTIDE SEQUENCE [LARGE SCALE GENOMIC DNA]</scope>
    <source>
        <strain evidence="2 3">LMG 29542</strain>
    </source>
</reference>
<dbReference type="Proteomes" id="UP000494363">
    <property type="component" value="Unassembled WGS sequence"/>
</dbReference>
<evidence type="ECO:0000313" key="3">
    <source>
        <dbReference type="Proteomes" id="UP000494363"/>
    </source>
</evidence>
<dbReference type="EMBL" id="CADIKH010000031">
    <property type="protein sequence ID" value="CAB3767017.1"/>
    <property type="molecule type" value="Genomic_DNA"/>
</dbReference>
<organism evidence="2 3">
    <name type="scientific">Paraburkholderia humisilvae</name>
    <dbReference type="NCBI Taxonomy" id="627669"/>
    <lineage>
        <taxon>Bacteria</taxon>
        <taxon>Pseudomonadati</taxon>
        <taxon>Pseudomonadota</taxon>
        <taxon>Betaproteobacteria</taxon>
        <taxon>Burkholderiales</taxon>
        <taxon>Burkholderiaceae</taxon>
        <taxon>Paraburkholderia</taxon>
    </lineage>
</organism>